<gene>
    <name evidence="5" type="ORF">HDE68_000940</name>
</gene>
<name>A0A7W8ZJM3_9SPHI</name>
<organism evidence="5 6">
    <name type="scientific">Pedobacter cryoconitis</name>
    <dbReference type="NCBI Taxonomy" id="188932"/>
    <lineage>
        <taxon>Bacteria</taxon>
        <taxon>Pseudomonadati</taxon>
        <taxon>Bacteroidota</taxon>
        <taxon>Sphingobacteriia</taxon>
        <taxon>Sphingobacteriales</taxon>
        <taxon>Sphingobacteriaceae</taxon>
        <taxon>Pedobacter</taxon>
    </lineage>
</organism>
<dbReference type="GO" id="GO:0043565">
    <property type="term" value="F:sequence-specific DNA binding"/>
    <property type="evidence" value="ECO:0007669"/>
    <property type="project" value="InterPro"/>
</dbReference>
<dbReference type="Proteomes" id="UP000537204">
    <property type="component" value="Unassembled WGS sequence"/>
</dbReference>
<dbReference type="Gene3D" id="1.10.10.60">
    <property type="entry name" value="Homeodomain-like"/>
    <property type="match status" value="1"/>
</dbReference>
<dbReference type="PANTHER" id="PTHR43280:SF32">
    <property type="entry name" value="TRANSCRIPTIONAL REGULATORY PROTEIN"/>
    <property type="match status" value="1"/>
</dbReference>
<evidence type="ECO:0000256" key="2">
    <source>
        <dbReference type="ARBA" id="ARBA00023125"/>
    </source>
</evidence>
<dbReference type="PROSITE" id="PS01124">
    <property type="entry name" value="HTH_ARAC_FAMILY_2"/>
    <property type="match status" value="1"/>
</dbReference>
<protein>
    <submittedName>
        <fullName evidence="5">AraC-like DNA-binding protein</fullName>
    </submittedName>
</protein>
<evidence type="ECO:0000313" key="6">
    <source>
        <dbReference type="Proteomes" id="UP000537204"/>
    </source>
</evidence>
<keyword evidence="1" id="KW-0805">Transcription regulation</keyword>
<dbReference type="SUPFAM" id="SSF46689">
    <property type="entry name" value="Homeodomain-like"/>
    <property type="match status" value="1"/>
</dbReference>
<dbReference type="Pfam" id="PF12833">
    <property type="entry name" value="HTH_18"/>
    <property type="match status" value="1"/>
</dbReference>
<reference evidence="5 6" key="1">
    <citation type="submission" date="2020-08" db="EMBL/GenBank/DDBJ databases">
        <title>Genomic Encyclopedia of Type Strains, Phase IV (KMG-V): Genome sequencing to study the core and pangenomes of soil and plant-associated prokaryotes.</title>
        <authorList>
            <person name="Whitman W."/>
        </authorList>
    </citation>
    <scope>NUCLEOTIDE SEQUENCE [LARGE SCALE GENOMIC DNA]</scope>
    <source>
        <strain evidence="5 6">S3M1</strain>
    </source>
</reference>
<dbReference type="InterPro" id="IPR018060">
    <property type="entry name" value="HTH_AraC"/>
</dbReference>
<evidence type="ECO:0000259" key="4">
    <source>
        <dbReference type="PROSITE" id="PS01124"/>
    </source>
</evidence>
<evidence type="ECO:0000313" key="5">
    <source>
        <dbReference type="EMBL" id="MBB5635055.1"/>
    </source>
</evidence>
<evidence type="ECO:0000256" key="1">
    <source>
        <dbReference type="ARBA" id="ARBA00023015"/>
    </source>
</evidence>
<accession>A0A7W8ZJM3</accession>
<dbReference type="PANTHER" id="PTHR43280">
    <property type="entry name" value="ARAC-FAMILY TRANSCRIPTIONAL REGULATOR"/>
    <property type="match status" value="1"/>
</dbReference>
<dbReference type="InterPro" id="IPR009057">
    <property type="entry name" value="Homeodomain-like_sf"/>
</dbReference>
<comment type="caution">
    <text evidence="5">The sequence shown here is derived from an EMBL/GenBank/DDBJ whole genome shotgun (WGS) entry which is preliminary data.</text>
</comment>
<feature type="domain" description="HTH araC/xylS-type" evidence="4">
    <location>
        <begin position="181"/>
        <end position="279"/>
    </location>
</feature>
<evidence type="ECO:0000256" key="3">
    <source>
        <dbReference type="ARBA" id="ARBA00023163"/>
    </source>
</evidence>
<dbReference type="SMART" id="SM00342">
    <property type="entry name" value="HTH_ARAC"/>
    <property type="match status" value="1"/>
</dbReference>
<proteinExistence type="predicted"/>
<dbReference type="RefSeq" id="WP_183879366.1">
    <property type="nucleotide sequence ID" value="NZ_JACHCE010000001.1"/>
</dbReference>
<dbReference type="EMBL" id="JACHCE010000001">
    <property type="protein sequence ID" value="MBB5635055.1"/>
    <property type="molecule type" value="Genomic_DNA"/>
</dbReference>
<dbReference type="GO" id="GO:0003700">
    <property type="term" value="F:DNA-binding transcription factor activity"/>
    <property type="evidence" value="ECO:0007669"/>
    <property type="project" value="InterPro"/>
</dbReference>
<keyword evidence="2 5" id="KW-0238">DNA-binding</keyword>
<sequence length="282" mass="33040">MYLTHTSNKTQGTLFFSHQEVSEISSFREKTEAGDFLTIALNLQENQQVIINGVAYVFPQFSIIPLVANQVFKFERAEQITIWHYTRDFYCLVDNNFELSCLGLLFSGFSGNLFLKLDENYVKKLELLLQMFMEEFKTRDTIQTDMLQILVKHLVIITTRLAKEQYLSDKVYEEDKFDLIRQFNLLVEYHYKKEHQVQFYAGLLNKSPKTLSNVFAHFNYSTPSEIIQGRIITEAKRLFLYTNKSSKEIAYELGFSDAGHFSRFFKNATKQNPSELRKSQSL</sequence>
<keyword evidence="3" id="KW-0804">Transcription</keyword>
<dbReference type="AlphaFoldDB" id="A0A7W8ZJM3"/>